<evidence type="ECO:0000313" key="18">
    <source>
        <dbReference type="EMBL" id="KCZ90194.1"/>
    </source>
</evidence>
<keyword evidence="8" id="KW-0408">Iron</keyword>
<dbReference type="Pfam" id="PF07715">
    <property type="entry name" value="Plug"/>
    <property type="match status" value="1"/>
</dbReference>
<evidence type="ECO:0000256" key="13">
    <source>
        <dbReference type="ARBA" id="ARBA00023237"/>
    </source>
</evidence>
<comment type="caution">
    <text evidence="18">The sequence shown here is derived from an EMBL/GenBank/DDBJ whole genome shotgun (WGS) entry which is preliminary data.</text>
</comment>
<keyword evidence="6 14" id="KW-0812">Transmembrane</keyword>
<keyword evidence="5" id="KW-0410">Iron transport</keyword>
<evidence type="ECO:0000259" key="16">
    <source>
        <dbReference type="Pfam" id="PF00593"/>
    </source>
</evidence>
<evidence type="ECO:0000256" key="3">
    <source>
        <dbReference type="ARBA" id="ARBA00022448"/>
    </source>
</evidence>
<dbReference type="InterPro" id="IPR010105">
    <property type="entry name" value="TonB_sidphr_rcpt"/>
</dbReference>
<sequence>MAQAPQEDAERVEETVVVVATGLSSATSTTKTDSPIIESPQSISVISREEIDLRAVSTIADALSYSAGVQAEPSGIDSRTDEISVRGFGAGGFSSNNNFVDGLRLPAGGQWTRFGFDPYGLQQIEVLKGPSSVLYGQAAPGGIVNIVSKRPTEAKQFNAQLQATGYTDLENWTWQAAADGSGALTDDGKLLGRLVGLVRYGDTAINDVENGRYYISPSLTWAPTDDTRWTFLGQYQRDEGGATFQFLPAVGTYESTNGGYIENDANIGEPDWNAFDRDQLLLASFFEHDFSDKLTLRNNLRYTHVETLYRVGVLAGGTVTDCSVFTDPAENAACIPGQTIRRRAVQGDGESDGFAIDTQLQYKFTTGELEHTLLGGIDYFHTEWEHFRDLVSLPGQPGGQVNPLWDIFNPVPRGSEAYYENLNPQIYGSAVSKQTGLYIQDQASLGNWRFTLGGRQDWSEDESSNLLNDYQYDTDADKFTWRAGAVYLFDNGFAPYVSYSESFLPQVVDPSSTLGGVLFDPTTGQQFEAGVRYQGGRNIYLTLGAYDIIQENVSTSDPGGTLCGTRVCQIQTGEAEVKGIEFEGRASLDTGTTFILSASTQDAEVTKSNDGIEGNTLAQVPEVLASFFINQEVENGTFKGTGFGGGIRYTGESFGDSNNVFEIEDYTLFDLFVRYDLGALGPAAEGVDISLNVRNVANERYVTTCSSVASCFYGQGRVVTARLQYRW</sequence>
<dbReference type="InterPro" id="IPR000531">
    <property type="entry name" value="Beta-barrel_TonB"/>
</dbReference>
<keyword evidence="3 14" id="KW-0813">Transport</keyword>
<evidence type="ECO:0000256" key="2">
    <source>
        <dbReference type="ARBA" id="ARBA00009810"/>
    </source>
</evidence>
<evidence type="ECO:0000256" key="11">
    <source>
        <dbReference type="ARBA" id="ARBA00023136"/>
    </source>
</evidence>
<dbReference type="EMBL" id="ARYJ01000002">
    <property type="protein sequence ID" value="KCZ90194.1"/>
    <property type="molecule type" value="Genomic_DNA"/>
</dbReference>
<keyword evidence="9" id="KW-0406">Ion transport</keyword>
<keyword evidence="7" id="KW-0732">Signal</keyword>
<evidence type="ECO:0000256" key="10">
    <source>
        <dbReference type="ARBA" id="ARBA00023077"/>
    </source>
</evidence>
<dbReference type="NCBIfam" id="TIGR01783">
    <property type="entry name" value="TonB-siderophor"/>
    <property type="match status" value="1"/>
</dbReference>
<dbReference type="InterPro" id="IPR012910">
    <property type="entry name" value="Plug_dom"/>
</dbReference>
<dbReference type="GO" id="GO:0009279">
    <property type="term" value="C:cell outer membrane"/>
    <property type="evidence" value="ECO:0007669"/>
    <property type="project" value="UniProtKB-SubCell"/>
</dbReference>
<dbReference type="AlphaFoldDB" id="A0A059FHR5"/>
<dbReference type="SUPFAM" id="SSF56935">
    <property type="entry name" value="Porins"/>
    <property type="match status" value="1"/>
</dbReference>
<evidence type="ECO:0000256" key="8">
    <source>
        <dbReference type="ARBA" id="ARBA00023004"/>
    </source>
</evidence>
<organism evidence="18 19">
    <name type="scientific">Hyphomonas jannaschiana VP2</name>
    <dbReference type="NCBI Taxonomy" id="1280952"/>
    <lineage>
        <taxon>Bacteria</taxon>
        <taxon>Pseudomonadati</taxon>
        <taxon>Pseudomonadota</taxon>
        <taxon>Alphaproteobacteria</taxon>
        <taxon>Hyphomonadales</taxon>
        <taxon>Hyphomonadaceae</taxon>
        <taxon>Hyphomonas</taxon>
    </lineage>
</organism>
<dbReference type="Gene3D" id="2.40.170.20">
    <property type="entry name" value="TonB-dependent receptor, beta-barrel domain"/>
    <property type="match status" value="1"/>
</dbReference>
<comment type="similarity">
    <text evidence="2 14 15">Belongs to the TonB-dependent receptor family.</text>
</comment>
<dbReference type="Pfam" id="PF00593">
    <property type="entry name" value="TonB_dep_Rec_b-barrel"/>
    <property type="match status" value="1"/>
</dbReference>
<dbReference type="FunFam" id="2.170.130.10:FF:000001">
    <property type="entry name" value="Catecholate siderophore TonB-dependent receptor"/>
    <property type="match status" value="1"/>
</dbReference>
<keyword evidence="19" id="KW-1185">Reference proteome</keyword>
<dbReference type="PATRIC" id="fig|1280952.3.peg.636"/>
<evidence type="ECO:0000313" key="19">
    <source>
        <dbReference type="Proteomes" id="UP000024816"/>
    </source>
</evidence>
<keyword evidence="11 14" id="KW-0472">Membrane</keyword>
<dbReference type="InterPro" id="IPR039426">
    <property type="entry name" value="TonB-dep_rcpt-like"/>
</dbReference>
<dbReference type="PANTHER" id="PTHR32552:SF68">
    <property type="entry name" value="FERRICHROME OUTER MEMBRANE TRANSPORTER_PHAGE RECEPTOR"/>
    <property type="match status" value="1"/>
</dbReference>
<keyword evidence="13 14" id="KW-0998">Cell outer membrane</keyword>
<dbReference type="PANTHER" id="PTHR32552">
    <property type="entry name" value="FERRICHROME IRON RECEPTOR-RELATED"/>
    <property type="match status" value="1"/>
</dbReference>
<gene>
    <name evidence="18" type="ORF">HJA_03166</name>
</gene>
<accession>A0A059FHR5</accession>
<dbReference type="Gene3D" id="2.170.130.10">
    <property type="entry name" value="TonB-dependent receptor, plug domain"/>
    <property type="match status" value="1"/>
</dbReference>
<comment type="subcellular location">
    <subcellularLocation>
        <location evidence="1 14">Cell outer membrane</location>
        <topology evidence="1 14">Multi-pass membrane protein</topology>
    </subcellularLocation>
</comment>
<evidence type="ECO:0000256" key="9">
    <source>
        <dbReference type="ARBA" id="ARBA00023065"/>
    </source>
</evidence>
<dbReference type="InterPro" id="IPR036942">
    <property type="entry name" value="Beta-barrel_TonB_sf"/>
</dbReference>
<dbReference type="InterPro" id="IPR037066">
    <property type="entry name" value="Plug_dom_sf"/>
</dbReference>
<evidence type="ECO:0000256" key="14">
    <source>
        <dbReference type="PROSITE-ProRule" id="PRU01360"/>
    </source>
</evidence>
<proteinExistence type="inferred from homology"/>
<evidence type="ECO:0000256" key="1">
    <source>
        <dbReference type="ARBA" id="ARBA00004571"/>
    </source>
</evidence>
<dbReference type="Proteomes" id="UP000024816">
    <property type="component" value="Unassembled WGS sequence"/>
</dbReference>
<keyword evidence="12 18" id="KW-0675">Receptor</keyword>
<evidence type="ECO:0000256" key="15">
    <source>
        <dbReference type="RuleBase" id="RU003357"/>
    </source>
</evidence>
<evidence type="ECO:0000256" key="7">
    <source>
        <dbReference type="ARBA" id="ARBA00022729"/>
    </source>
</evidence>
<feature type="domain" description="TonB-dependent receptor plug" evidence="17">
    <location>
        <begin position="37"/>
        <end position="143"/>
    </location>
</feature>
<dbReference type="GO" id="GO:0038023">
    <property type="term" value="F:signaling receptor activity"/>
    <property type="evidence" value="ECO:0007669"/>
    <property type="project" value="InterPro"/>
</dbReference>
<evidence type="ECO:0000256" key="12">
    <source>
        <dbReference type="ARBA" id="ARBA00023170"/>
    </source>
</evidence>
<evidence type="ECO:0000256" key="5">
    <source>
        <dbReference type="ARBA" id="ARBA00022496"/>
    </source>
</evidence>
<keyword evidence="10 15" id="KW-0798">TonB box</keyword>
<dbReference type="CDD" id="cd01347">
    <property type="entry name" value="ligand_gated_channel"/>
    <property type="match status" value="1"/>
</dbReference>
<dbReference type="eggNOG" id="COG4773">
    <property type="taxonomic scope" value="Bacteria"/>
</dbReference>
<name>A0A059FHR5_9PROT</name>
<evidence type="ECO:0000259" key="17">
    <source>
        <dbReference type="Pfam" id="PF07715"/>
    </source>
</evidence>
<protein>
    <submittedName>
        <fullName evidence="18">TonB-dependent siderophore receptor</fullName>
    </submittedName>
</protein>
<reference evidence="18 19" key="1">
    <citation type="journal article" date="2014" name="Antonie Van Leeuwenhoek">
        <title>Hyphomonas beringensis sp. nov. and Hyphomonas chukchiensis sp. nov., isolated from surface seawater of the Bering Sea and Chukchi Sea.</title>
        <authorList>
            <person name="Li C."/>
            <person name="Lai Q."/>
            <person name="Li G."/>
            <person name="Dong C."/>
            <person name="Wang J."/>
            <person name="Liao Y."/>
            <person name="Shao Z."/>
        </authorList>
    </citation>
    <scope>NUCLEOTIDE SEQUENCE [LARGE SCALE GENOMIC DNA]</scope>
    <source>
        <strain evidence="18 19">VP2</strain>
    </source>
</reference>
<dbReference type="GO" id="GO:0015891">
    <property type="term" value="P:siderophore transport"/>
    <property type="evidence" value="ECO:0007669"/>
    <property type="project" value="InterPro"/>
</dbReference>
<dbReference type="STRING" id="1280952.HJA_03166"/>
<keyword evidence="4 14" id="KW-1134">Transmembrane beta strand</keyword>
<dbReference type="GO" id="GO:0015344">
    <property type="term" value="F:siderophore uptake transmembrane transporter activity"/>
    <property type="evidence" value="ECO:0007669"/>
    <property type="project" value="TreeGrafter"/>
</dbReference>
<feature type="domain" description="TonB-dependent receptor-like beta-barrel" evidence="16">
    <location>
        <begin position="221"/>
        <end position="696"/>
    </location>
</feature>
<evidence type="ECO:0000256" key="4">
    <source>
        <dbReference type="ARBA" id="ARBA00022452"/>
    </source>
</evidence>
<dbReference type="PROSITE" id="PS52016">
    <property type="entry name" value="TONB_DEPENDENT_REC_3"/>
    <property type="match status" value="1"/>
</dbReference>
<dbReference type="RefSeq" id="WP_206741660.1">
    <property type="nucleotide sequence ID" value="NZ_ARYJ01000002.1"/>
</dbReference>
<evidence type="ECO:0000256" key="6">
    <source>
        <dbReference type="ARBA" id="ARBA00022692"/>
    </source>
</evidence>